<sequence length="158" mass="17105">MSMLVPRHRVVVDGDACPVKAEIARTVRGCGATALLVSSNAHVLVPEPSVEVVTVDASDQSADLYIANVLNKNDILVTGDYGLAALGLARGAAVITPRGKEIREADIEGLLEQRHFSARLRRGGVRTKGPRAFTEEDRDRFQQKLTTLLHGLQEIPDL</sequence>
<dbReference type="RefSeq" id="WP_342768176.1">
    <property type="nucleotide sequence ID" value="NZ_QRDY01000001.1"/>
</dbReference>
<dbReference type="EMBL" id="QRDY01000001">
    <property type="protein sequence ID" value="RED65731.1"/>
    <property type="molecule type" value="Genomic_DNA"/>
</dbReference>
<comment type="similarity">
    <text evidence="1 2">Belongs to the UPF0178 family.</text>
</comment>
<dbReference type="PANTHER" id="PTHR35146:SF1">
    <property type="entry name" value="UPF0178 PROTEIN YAII"/>
    <property type="match status" value="1"/>
</dbReference>
<dbReference type="HAMAP" id="MF_00489">
    <property type="entry name" value="UPF0178"/>
    <property type="match status" value="1"/>
</dbReference>
<reference evidence="3 4" key="1">
    <citation type="submission" date="2018-07" db="EMBL/GenBank/DDBJ databases">
        <title>Genomic Encyclopedia of Type Strains, Phase III (KMG-III): the genomes of soil and plant-associated and newly described type strains.</title>
        <authorList>
            <person name="Whitman W."/>
        </authorList>
    </citation>
    <scope>NUCLEOTIDE SEQUENCE [LARGE SCALE GENOMIC DNA]</scope>
    <source>
        <strain evidence="3 4">CECT 8236</strain>
    </source>
</reference>
<keyword evidence="4" id="KW-1185">Reference proteome</keyword>
<dbReference type="InterPro" id="IPR003791">
    <property type="entry name" value="UPF0178"/>
</dbReference>
<protein>
    <recommendedName>
        <fullName evidence="2">UPF0178 protein DFP95_101221</fullName>
    </recommendedName>
</protein>
<evidence type="ECO:0000313" key="3">
    <source>
        <dbReference type="EMBL" id="RED65731.1"/>
    </source>
</evidence>
<comment type="caution">
    <text evidence="3">The sequence shown here is derived from an EMBL/GenBank/DDBJ whole genome shotgun (WGS) entry which is preliminary data.</text>
</comment>
<dbReference type="AlphaFoldDB" id="A0A3D9IVJ7"/>
<organism evidence="3 4">
    <name type="scientific">Cohnella lupini</name>
    <dbReference type="NCBI Taxonomy" id="1294267"/>
    <lineage>
        <taxon>Bacteria</taxon>
        <taxon>Bacillati</taxon>
        <taxon>Bacillota</taxon>
        <taxon>Bacilli</taxon>
        <taxon>Bacillales</taxon>
        <taxon>Paenibacillaceae</taxon>
        <taxon>Cohnella</taxon>
    </lineage>
</organism>
<dbReference type="Proteomes" id="UP000256869">
    <property type="component" value="Unassembled WGS sequence"/>
</dbReference>
<evidence type="ECO:0000256" key="2">
    <source>
        <dbReference type="HAMAP-Rule" id="MF_00489"/>
    </source>
</evidence>
<name>A0A3D9IVJ7_9BACL</name>
<dbReference type="Pfam" id="PF02639">
    <property type="entry name" value="DUF188"/>
    <property type="match status" value="1"/>
</dbReference>
<evidence type="ECO:0000313" key="4">
    <source>
        <dbReference type="Proteomes" id="UP000256869"/>
    </source>
</evidence>
<accession>A0A3D9IVJ7</accession>
<dbReference type="PANTHER" id="PTHR35146">
    <property type="entry name" value="UPF0178 PROTEIN YAII"/>
    <property type="match status" value="1"/>
</dbReference>
<gene>
    <name evidence="3" type="ORF">DFP95_101221</name>
</gene>
<proteinExistence type="inferred from homology"/>
<evidence type="ECO:0000256" key="1">
    <source>
        <dbReference type="ARBA" id="ARBA00008522"/>
    </source>
</evidence>